<accession>A0A426X617</accession>
<evidence type="ECO:0000256" key="1">
    <source>
        <dbReference type="SAM" id="MobiDB-lite"/>
    </source>
</evidence>
<proteinExistence type="predicted"/>
<reference evidence="2 3" key="1">
    <citation type="journal article" date="2014" name="Agronomy (Basel)">
        <title>A Draft Genome Sequence for Ensete ventricosum, the Drought-Tolerant Tree Against Hunger.</title>
        <authorList>
            <person name="Harrison J."/>
            <person name="Moore K.A."/>
            <person name="Paszkiewicz K."/>
            <person name="Jones T."/>
            <person name="Grant M."/>
            <person name="Ambacheew D."/>
            <person name="Muzemil S."/>
            <person name="Studholme D.J."/>
        </authorList>
    </citation>
    <scope>NUCLEOTIDE SEQUENCE [LARGE SCALE GENOMIC DNA]</scope>
</reference>
<feature type="region of interest" description="Disordered" evidence="1">
    <location>
        <begin position="1"/>
        <end position="66"/>
    </location>
</feature>
<evidence type="ECO:0000313" key="2">
    <source>
        <dbReference type="EMBL" id="RRT34919.1"/>
    </source>
</evidence>
<feature type="compositionally biased region" description="Basic and acidic residues" evidence="1">
    <location>
        <begin position="20"/>
        <end position="30"/>
    </location>
</feature>
<protein>
    <submittedName>
        <fullName evidence="2">Uncharacterized protein</fullName>
    </submittedName>
</protein>
<dbReference type="Proteomes" id="UP000287651">
    <property type="component" value="Unassembled WGS sequence"/>
</dbReference>
<dbReference type="AlphaFoldDB" id="A0A426X617"/>
<dbReference type="EMBL" id="AMZH03025857">
    <property type="protein sequence ID" value="RRT34919.1"/>
    <property type="molecule type" value="Genomic_DNA"/>
</dbReference>
<name>A0A426X617_ENSVE</name>
<evidence type="ECO:0000313" key="3">
    <source>
        <dbReference type="Proteomes" id="UP000287651"/>
    </source>
</evidence>
<sequence length="92" mass="9708">MLGQPVSTGAHRIAPKKINQQRDPHPRDAQEGNGGSPTPDLLGVPTEVAAGDWRRTAGAPPERLGPPLWAQLVCSGSCYIGMDSRWAGLPVS</sequence>
<comment type="caution">
    <text evidence="2">The sequence shown here is derived from an EMBL/GenBank/DDBJ whole genome shotgun (WGS) entry which is preliminary data.</text>
</comment>
<organism evidence="2 3">
    <name type="scientific">Ensete ventricosum</name>
    <name type="common">Abyssinian banana</name>
    <name type="synonym">Musa ensete</name>
    <dbReference type="NCBI Taxonomy" id="4639"/>
    <lineage>
        <taxon>Eukaryota</taxon>
        <taxon>Viridiplantae</taxon>
        <taxon>Streptophyta</taxon>
        <taxon>Embryophyta</taxon>
        <taxon>Tracheophyta</taxon>
        <taxon>Spermatophyta</taxon>
        <taxon>Magnoliopsida</taxon>
        <taxon>Liliopsida</taxon>
        <taxon>Zingiberales</taxon>
        <taxon>Musaceae</taxon>
        <taxon>Ensete</taxon>
    </lineage>
</organism>
<gene>
    <name evidence="2" type="ORF">B296_00030441</name>
</gene>